<dbReference type="GO" id="GO:0016757">
    <property type="term" value="F:glycosyltransferase activity"/>
    <property type="evidence" value="ECO:0007669"/>
    <property type="project" value="InterPro"/>
</dbReference>
<dbReference type="CDD" id="cd03794">
    <property type="entry name" value="GT4_WbuB-like"/>
    <property type="match status" value="1"/>
</dbReference>
<dbReference type="OrthoDB" id="185319at2"/>
<evidence type="ECO:0000259" key="1">
    <source>
        <dbReference type="Pfam" id="PF00534"/>
    </source>
</evidence>
<dbReference type="InterPro" id="IPR001296">
    <property type="entry name" value="Glyco_trans_1"/>
</dbReference>
<protein>
    <submittedName>
        <fullName evidence="3">Glycosyl transferase group 1</fullName>
    </submittedName>
</protein>
<dbReference type="AlphaFoldDB" id="D8JRN1"/>
<dbReference type="EMBL" id="CP002083">
    <property type="protein sequence ID" value="ADJ22260.1"/>
    <property type="molecule type" value="Genomic_DNA"/>
</dbReference>
<evidence type="ECO:0000313" key="4">
    <source>
        <dbReference type="Proteomes" id="UP000002033"/>
    </source>
</evidence>
<dbReference type="InterPro" id="IPR028098">
    <property type="entry name" value="Glyco_trans_4-like_N"/>
</dbReference>
<dbReference type="eggNOG" id="COG0438">
    <property type="taxonomic scope" value="Bacteria"/>
</dbReference>
<proteinExistence type="predicted"/>
<dbReference type="CAZy" id="GT4">
    <property type="family name" value="Glycosyltransferase Family 4"/>
</dbReference>
<dbReference type="KEGG" id="hdn:Hden_0438"/>
<dbReference type="RefSeq" id="WP_013214479.1">
    <property type="nucleotide sequence ID" value="NC_014313.1"/>
</dbReference>
<organism evidence="3 4">
    <name type="scientific">Hyphomicrobium denitrificans (strain ATCC 51888 / DSM 1869 / NCIMB 11706 / TK 0415)</name>
    <dbReference type="NCBI Taxonomy" id="582899"/>
    <lineage>
        <taxon>Bacteria</taxon>
        <taxon>Pseudomonadati</taxon>
        <taxon>Pseudomonadota</taxon>
        <taxon>Alphaproteobacteria</taxon>
        <taxon>Hyphomicrobiales</taxon>
        <taxon>Hyphomicrobiaceae</taxon>
        <taxon>Hyphomicrobium</taxon>
    </lineage>
</organism>
<gene>
    <name evidence="3" type="ordered locus">Hden_0438</name>
</gene>
<dbReference type="Pfam" id="PF00534">
    <property type="entry name" value="Glycos_transf_1"/>
    <property type="match status" value="1"/>
</dbReference>
<keyword evidence="4" id="KW-1185">Reference proteome</keyword>
<dbReference type="SUPFAM" id="SSF53756">
    <property type="entry name" value="UDP-Glycosyltransferase/glycogen phosphorylase"/>
    <property type="match status" value="1"/>
</dbReference>
<feature type="domain" description="Glycosyl transferase family 1" evidence="1">
    <location>
        <begin position="216"/>
        <end position="387"/>
    </location>
</feature>
<evidence type="ECO:0000313" key="3">
    <source>
        <dbReference type="EMBL" id="ADJ22260.1"/>
    </source>
</evidence>
<sequence length="436" mass="48584">MRAIFINRFFYPDHSATSQMLSDLAFGLAQDSIEVTVITSRLHYDGNDNKLAPHETISGIEVRRIWTTRFGRSRLKLRAIDYLTFYLSAAWTLLRMTARGDLVVAMTDPPMLSVVAAPIAKIRGARLVNWLQDLFPEVADALYSGGKLSAVLLRTLRKLRNISLRQADMNVAIGELMVERLRQVDIPAERLCVRHNWADCKGITPIAPRHNPLRAEWNLGNDFIVGYSGNLGRAHEFEPILAAIQTIEHDDDRLARPSIRWLFIGGGHAFERLKEEVDKRGLTSVVFRPYQPRSQLAQSLSAADVHIVTLKPELEGLIVPSKFYGTAAAGRPVLFIGASGGEIDRLTKQHNCGQTVANGDGKALANAILALSRDPKLTSRMGENARRACEDFYDKSIAIQGWARMLRGLSVTAEMPSAAERDQTYRPEITDTVLTE</sequence>
<dbReference type="HOGENOM" id="CLU_009583_11_0_5"/>
<dbReference type="Pfam" id="PF13579">
    <property type="entry name" value="Glyco_trans_4_4"/>
    <property type="match status" value="1"/>
</dbReference>
<reference evidence="4" key="1">
    <citation type="journal article" date="2011" name="J. Bacteriol.">
        <title>Genome sequences of eight morphologically diverse alphaproteobacteria.</title>
        <authorList>
            <consortium name="US DOE Joint Genome Institute"/>
            <person name="Brown P.J."/>
            <person name="Kysela D.T."/>
            <person name="Buechlein A."/>
            <person name="Hemmerich C."/>
            <person name="Brun Y.V."/>
        </authorList>
    </citation>
    <scope>NUCLEOTIDE SEQUENCE [LARGE SCALE GENOMIC DNA]</scope>
    <source>
        <strain evidence="4">ATCC 51888 / DSM 1869 / NCIB 11706 / TK 0415</strain>
    </source>
</reference>
<feature type="domain" description="Glycosyltransferase subfamily 4-like N-terminal" evidence="2">
    <location>
        <begin position="20"/>
        <end position="197"/>
    </location>
</feature>
<dbReference type="Gene3D" id="3.40.50.2000">
    <property type="entry name" value="Glycogen Phosphorylase B"/>
    <property type="match status" value="2"/>
</dbReference>
<accession>D8JRN1</accession>
<evidence type="ECO:0000259" key="2">
    <source>
        <dbReference type="Pfam" id="PF13579"/>
    </source>
</evidence>
<keyword evidence="3" id="KW-0808">Transferase</keyword>
<dbReference type="PANTHER" id="PTHR12526">
    <property type="entry name" value="GLYCOSYLTRANSFERASE"/>
    <property type="match status" value="1"/>
</dbReference>
<name>D8JRN1_HYPDA</name>
<dbReference type="Proteomes" id="UP000002033">
    <property type="component" value="Chromosome"/>
</dbReference>
<dbReference type="STRING" id="582899.Hden_0438"/>